<accession>A0A5P8VVD6</accession>
<proteinExistence type="predicted"/>
<dbReference type="AlphaFoldDB" id="A0A5P8VVD6"/>
<keyword evidence="2" id="KW-1185">Reference proteome</keyword>
<evidence type="ECO:0000313" key="2">
    <source>
        <dbReference type="Proteomes" id="UP000326678"/>
    </source>
</evidence>
<dbReference type="KEGG" id="nsh:GXM_01569"/>
<sequence>MHLSPSPSACCAQLPMPHSPLPTPYSLLPFLNSVSTNGEKAKWT</sequence>
<evidence type="ECO:0000313" key="1">
    <source>
        <dbReference type="EMBL" id="QFS44096.1"/>
    </source>
</evidence>
<organism evidence="1 2">
    <name type="scientific">Nostoc sphaeroides CCNUC1</name>
    <dbReference type="NCBI Taxonomy" id="2653204"/>
    <lineage>
        <taxon>Bacteria</taxon>
        <taxon>Bacillati</taxon>
        <taxon>Cyanobacteriota</taxon>
        <taxon>Cyanophyceae</taxon>
        <taxon>Nostocales</taxon>
        <taxon>Nostocaceae</taxon>
        <taxon>Nostoc</taxon>
    </lineage>
</organism>
<dbReference type="Proteomes" id="UP000326678">
    <property type="component" value="Chromosome Gxm1"/>
</dbReference>
<name>A0A5P8VVD6_9NOSO</name>
<protein>
    <submittedName>
        <fullName evidence="1">Uncharacterized protein</fullName>
    </submittedName>
</protein>
<gene>
    <name evidence="1" type="ORF">GXM_01569</name>
</gene>
<dbReference type="EMBL" id="CP045226">
    <property type="protein sequence ID" value="QFS44096.1"/>
    <property type="molecule type" value="Genomic_DNA"/>
</dbReference>
<reference evidence="1 2" key="1">
    <citation type="submission" date="2019-10" db="EMBL/GenBank/DDBJ databases">
        <title>Genomic and transcriptomic insights into the perfect genentic adaptation of a filamentous nitrogen-fixing cyanobacterium to rice fields.</title>
        <authorList>
            <person name="Chen Z."/>
        </authorList>
    </citation>
    <scope>NUCLEOTIDE SEQUENCE [LARGE SCALE GENOMIC DNA]</scope>
    <source>
        <strain evidence="1">CCNUC1</strain>
    </source>
</reference>